<dbReference type="InterPro" id="IPR024932">
    <property type="entry name" value="ApbE"/>
</dbReference>
<dbReference type="EMBL" id="JAMXHT010000002">
    <property type="protein sequence ID" value="MCO5397722.1"/>
    <property type="molecule type" value="Genomic_DNA"/>
</dbReference>
<evidence type="ECO:0000313" key="11">
    <source>
        <dbReference type="EMBL" id="MCO5397722.1"/>
    </source>
</evidence>
<dbReference type="RefSeq" id="WP_252677788.1">
    <property type="nucleotide sequence ID" value="NZ_JAMXHT010000002.1"/>
</dbReference>
<organism evidence="11 12">
    <name type="scientific">Ralstonia soli</name>
    <dbReference type="NCBI Taxonomy" id="2953896"/>
    <lineage>
        <taxon>Bacteria</taxon>
        <taxon>Pseudomonadati</taxon>
        <taxon>Pseudomonadota</taxon>
        <taxon>Betaproteobacteria</taxon>
        <taxon>Burkholderiales</taxon>
        <taxon>Burkholderiaceae</taxon>
        <taxon>Ralstonia</taxon>
    </lineage>
</organism>
<dbReference type="GO" id="GO:0016740">
    <property type="term" value="F:transferase activity"/>
    <property type="evidence" value="ECO:0007669"/>
    <property type="project" value="UniProtKB-KW"/>
</dbReference>
<evidence type="ECO:0000256" key="2">
    <source>
        <dbReference type="ARBA" id="ARBA00011955"/>
    </source>
</evidence>
<keyword evidence="4" id="KW-0285">Flavoprotein</keyword>
<evidence type="ECO:0000313" key="12">
    <source>
        <dbReference type="Proteomes" id="UP001162811"/>
    </source>
</evidence>
<sequence>MEAAVCRRARPLLGTLVDVQAEGPDADAAVAAAFDEIAAVHALLSFHAHDSELQAINRATPGTRLQVDPRTLAVLRLAAMLYAGSARAFDCRVGSPQALLADARFPVGFDGDIVIKQTHASMDLGGIAKGHAVDCAIEVLRGFATERAVVNAGGDLRHHGARPMTVQVRDPRNAARVAASVVLDNAALASSTAGGLGARMESASRIHDAERAPVPALAGATVHAPTCMLADALTKVVLATGDVAHPLLARYGAAVALYSPT</sequence>
<dbReference type="Proteomes" id="UP001162811">
    <property type="component" value="Unassembled WGS sequence"/>
</dbReference>
<keyword evidence="7" id="KW-0274">FAD</keyword>
<keyword evidence="5 11" id="KW-0808">Transferase</keyword>
<comment type="catalytic activity">
    <reaction evidence="10">
        <text>L-threonyl-[protein] + FAD = FMN-L-threonyl-[protein] + AMP + H(+)</text>
        <dbReference type="Rhea" id="RHEA:36847"/>
        <dbReference type="Rhea" id="RHEA-COMP:11060"/>
        <dbReference type="Rhea" id="RHEA-COMP:11061"/>
        <dbReference type="ChEBI" id="CHEBI:15378"/>
        <dbReference type="ChEBI" id="CHEBI:30013"/>
        <dbReference type="ChEBI" id="CHEBI:57692"/>
        <dbReference type="ChEBI" id="CHEBI:74257"/>
        <dbReference type="ChEBI" id="CHEBI:456215"/>
        <dbReference type="EC" id="2.7.1.180"/>
    </reaction>
</comment>
<comment type="cofactor">
    <cofactor evidence="1">
        <name>Mg(2+)</name>
        <dbReference type="ChEBI" id="CHEBI:18420"/>
    </cofactor>
</comment>
<keyword evidence="8" id="KW-0460">Magnesium</keyword>
<evidence type="ECO:0000256" key="5">
    <source>
        <dbReference type="ARBA" id="ARBA00022679"/>
    </source>
</evidence>
<proteinExistence type="predicted"/>
<dbReference type="Gene3D" id="3.10.520.10">
    <property type="entry name" value="ApbE-like domains"/>
    <property type="match status" value="1"/>
</dbReference>
<evidence type="ECO:0000256" key="9">
    <source>
        <dbReference type="ARBA" id="ARBA00031306"/>
    </source>
</evidence>
<evidence type="ECO:0000256" key="6">
    <source>
        <dbReference type="ARBA" id="ARBA00022723"/>
    </source>
</evidence>
<evidence type="ECO:0000256" key="7">
    <source>
        <dbReference type="ARBA" id="ARBA00022827"/>
    </source>
</evidence>
<comment type="caution">
    <text evidence="11">The sequence shown here is derived from an EMBL/GenBank/DDBJ whole genome shotgun (WGS) entry which is preliminary data.</text>
</comment>
<evidence type="ECO:0000256" key="10">
    <source>
        <dbReference type="ARBA" id="ARBA00048540"/>
    </source>
</evidence>
<dbReference type="InterPro" id="IPR003374">
    <property type="entry name" value="ApbE-like_sf"/>
</dbReference>
<evidence type="ECO:0000256" key="4">
    <source>
        <dbReference type="ARBA" id="ARBA00022630"/>
    </source>
</evidence>
<dbReference type="EC" id="2.7.1.180" evidence="2"/>
<evidence type="ECO:0000256" key="8">
    <source>
        <dbReference type="ARBA" id="ARBA00022842"/>
    </source>
</evidence>
<protein>
    <recommendedName>
        <fullName evidence="3">FAD:protein FMN transferase</fullName>
        <ecNumber evidence="2">2.7.1.180</ecNumber>
    </recommendedName>
    <alternativeName>
        <fullName evidence="9">Flavin transferase</fullName>
    </alternativeName>
</protein>
<keyword evidence="6" id="KW-0479">Metal-binding</keyword>
<dbReference type="SUPFAM" id="SSF143631">
    <property type="entry name" value="ApbE-like"/>
    <property type="match status" value="1"/>
</dbReference>
<accession>A0ABT1AHR0</accession>
<evidence type="ECO:0000256" key="3">
    <source>
        <dbReference type="ARBA" id="ARBA00016337"/>
    </source>
</evidence>
<dbReference type="PANTHER" id="PTHR30040:SF2">
    <property type="entry name" value="FAD:PROTEIN FMN TRANSFERASE"/>
    <property type="match status" value="1"/>
</dbReference>
<reference evidence="11" key="1">
    <citation type="submission" date="2022-06" db="EMBL/GenBank/DDBJ databases">
        <authorList>
            <person name="Lu C.-H."/>
        </authorList>
    </citation>
    <scope>NUCLEOTIDE SEQUENCE</scope>
    <source>
        <strain evidence="11">21MJYT02-11</strain>
    </source>
</reference>
<reference evidence="11" key="2">
    <citation type="journal article" date="2023" name="Front. Microbiol.">
        <title>Ralstonia chuxiongensis sp. nov., Ralstonia mojiangensis sp. nov., and Ralstonia soli sp. nov., isolated from tobacco fields, are three novel species in the family Burkholderiaceae.</title>
        <authorList>
            <person name="Lu C.H."/>
            <person name="Zhang Y.Y."/>
            <person name="Jiang N."/>
            <person name="Chen W."/>
            <person name="Shao X."/>
            <person name="Zhao Z.M."/>
            <person name="Lu W.L."/>
            <person name="Hu X."/>
            <person name="Xi Y.X."/>
            <person name="Zou S.Y."/>
            <person name="Wei Q.J."/>
            <person name="Lin Z.L."/>
            <person name="Gong L."/>
            <person name="Gai X.T."/>
            <person name="Zhang L.Q."/>
            <person name="Li J.Y."/>
            <person name="Jin Y."/>
            <person name="Xia Z.Y."/>
        </authorList>
    </citation>
    <scope>NUCLEOTIDE SEQUENCE</scope>
    <source>
        <strain evidence="11">21MJYT02-11</strain>
    </source>
</reference>
<evidence type="ECO:0000256" key="1">
    <source>
        <dbReference type="ARBA" id="ARBA00001946"/>
    </source>
</evidence>
<gene>
    <name evidence="11" type="ORF">NG900_05840</name>
</gene>
<keyword evidence="12" id="KW-1185">Reference proteome</keyword>
<dbReference type="Pfam" id="PF02424">
    <property type="entry name" value="ApbE"/>
    <property type="match status" value="1"/>
</dbReference>
<name>A0ABT1AHR0_9RALS</name>
<dbReference type="PANTHER" id="PTHR30040">
    <property type="entry name" value="THIAMINE BIOSYNTHESIS LIPOPROTEIN APBE"/>
    <property type="match status" value="1"/>
</dbReference>